<dbReference type="AlphaFoldDB" id="A0A9X8X3S5"/>
<reference evidence="2 3" key="1">
    <citation type="submission" date="2017-04" db="EMBL/GenBank/DDBJ databases">
        <authorList>
            <person name="Criscuolo A."/>
        </authorList>
    </citation>
    <scope>NUCLEOTIDE SEQUENCE [LARGE SCALE GENOMIC DNA]</scope>
    <source>
        <strain evidence="2">16-00221</strain>
    </source>
</reference>
<keyword evidence="1" id="KW-0812">Transmembrane</keyword>
<keyword evidence="1" id="KW-1133">Transmembrane helix</keyword>
<dbReference type="Proteomes" id="UP000194435">
    <property type="component" value="Unassembled WGS sequence"/>
</dbReference>
<proteinExistence type="predicted"/>
<evidence type="ECO:0000256" key="1">
    <source>
        <dbReference type="SAM" id="Phobius"/>
    </source>
</evidence>
<feature type="transmembrane region" description="Helical" evidence="1">
    <location>
        <begin position="51"/>
        <end position="69"/>
    </location>
</feature>
<name>A0A9X8X3S5_9BACI</name>
<protein>
    <submittedName>
        <fullName evidence="2">Uncharacterized protein</fullName>
    </submittedName>
</protein>
<evidence type="ECO:0000313" key="2">
    <source>
        <dbReference type="EMBL" id="SMD89590.1"/>
    </source>
</evidence>
<feature type="transmembrane region" description="Helical" evidence="1">
    <location>
        <begin position="21"/>
        <end position="45"/>
    </location>
</feature>
<sequence length="82" mass="9392">MQKEVLNVNPLARKILHCLSVAGVFMTAFGFLYLLQMYTIGLIFSFNELKINGFPIHIAIYSITSLFLIKKYLTISSPYKDE</sequence>
<evidence type="ECO:0000313" key="3">
    <source>
        <dbReference type="Proteomes" id="UP000194435"/>
    </source>
</evidence>
<keyword evidence="1" id="KW-0472">Membrane</keyword>
<dbReference type="EMBL" id="FWZC01000027">
    <property type="protein sequence ID" value="SMD89590.1"/>
    <property type="molecule type" value="Genomic_DNA"/>
</dbReference>
<gene>
    <name evidence="2" type="ORF">BACERE00221_01303</name>
</gene>
<accession>A0A9X8X3S5</accession>
<comment type="caution">
    <text evidence="2">The sequence shown here is derived from an EMBL/GenBank/DDBJ whole genome shotgun (WGS) entry which is preliminary data.</text>
</comment>
<organism evidence="2 3">
    <name type="scientific">Bacillus paranthracis</name>
    <dbReference type="NCBI Taxonomy" id="2026186"/>
    <lineage>
        <taxon>Bacteria</taxon>
        <taxon>Bacillati</taxon>
        <taxon>Bacillota</taxon>
        <taxon>Bacilli</taxon>
        <taxon>Bacillales</taxon>
        <taxon>Bacillaceae</taxon>
        <taxon>Bacillus</taxon>
        <taxon>Bacillus cereus group</taxon>
    </lineage>
</organism>